<dbReference type="AlphaFoldDB" id="A0A4S2N7K9"/>
<dbReference type="Gene3D" id="3.10.580.10">
    <property type="entry name" value="CBS-domain"/>
    <property type="match status" value="2"/>
</dbReference>
<feature type="region of interest" description="Disordered" evidence="5">
    <location>
        <begin position="1"/>
        <end position="40"/>
    </location>
</feature>
<dbReference type="OrthoDB" id="286637at2759"/>
<organism evidence="7 8">
    <name type="scientific">Ascodesmis nigricans</name>
    <dbReference type="NCBI Taxonomy" id="341454"/>
    <lineage>
        <taxon>Eukaryota</taxon>
        <taxon>Fungi</taxon>
        <taxon>Dikarya</taxon>
        <taxon>Ascomycota</taxon>
        <taxon>Pezizomycotina</taxon>
        <taxon>Pezizomycetes</taxon>
        <taxon>Pezizales</taxon>
        <taxon>Ascodesmidaceae</taxon>
        <taxon>Ascodesmis</taxon>
    </lineage>
</organism>
<dbReference type="CDD" id="cd04641">
    <property type="entry name" value="CBS_euAMPK_gamma-like_repeat2"/>
    <property type="match status" value="1"/>
</dbReference>
<dbReference type="PANTHER" id="PTHR13780">
    <property type="entry name" value="AMP-ACTIVATED PROTEIN KINASE, GAMMA REGULATORY SUBUNIT"/>
    <property type="match status" value="1"/>
</dbReference>
<dbReference type="GO" id="GO:0005634">
    <property type="term" value="C:nucleus"/>
    <property type="evidence" value="ECO:0007669"/>
    <property type="project" value="TreeGrafter"/>
</dbReference>
<dbReference type="GO" id="GO:0016208">
    <property type="term" value="F:AMP binding"/>
    <property type="evidence" value="ECO:0007669"/>
    <property type="project" value="TreeGrafter"/>
</dbReference>
<evidence type="ECO:0000313" key="7">
    <source>
        <dbReference type="EMBL" id="TGZ85300.1"/>
    </source>
</evidence>
<dbReference type="Pfam" id="PF00571">
    <property type="entry name" value="CBS"/>
    <property type="match status" value="3"/>
</dbReference>
<dbReference type="PROSITE" id="PS51371">
    <property type="entry name" value="CBS"/>
    <property type="match status" value="3"/>
</dbReference>
<accession>A0A4S2N7K9</accession>
<evidence type="ECO:0000313" key="8">
    <source>
        <dbReference type="Proteomes" id="UP000298138"/>
    </source>
</evidence>
<feature type="domain" description="CBS" evidence="6">
    <location>
        <begin position="290"/>
        <end position="350"/>
    </location>
</feature>
<dbReference type="InterPro" id="IPR046342">
    <property type="entry name" value="CBS_dom_sf"/>
</dbReference>
<reference evidence="7 8" key="1">
    <citation type="submission" date="2019-04" db="EMBL/GenBank/DDBJ databases">
        <title>Comparative genomics and transcriptomics to analyze fruiting body development in filamentous ascomycetes.</title>
        <authorList>
            <consortium name="DOE Joint Genome Institute"/>
            <person name="Lutkenhaus R."/>
            <person name="Traeger S."/>
            <person name="Breuer J."/>
            <person name="Kuo A."/>
            <person name="Lipzen A."/>
            <person name="Pangilinan J."/>
            <person name="Dilworth D."/>
            <person name="Sandor L."/>
            <person name="Poggeler S."/>
            <person name="Barry K."/>
            <person name="Grigoriev I.V."/>
            <person name="Nowrousian M."/>
        </authorList>
    </citation>
    <scope>NUCLEOTIDE SEQUENCE [LARGE SCALE GENOMIC DNA]</scope>
    <source>
        <strain evidence="7 8">CBS 389.68</strain>
    </source>
</reference>
<evidence type="ECO:0000256" key="3">
    <source>
        <dbReference type="ARBA" id="ARBA00023122"/>
    </source>
</evidence>
<proteinExistence type="inferred from homology"/>
<feature type="domain" description="CBS" evidence="6">
    <location>
        <begin position="146"/>
        <end position="208"/>
    </location>
</feature>
<keyword evidence="8" id="KW-1185">Reference proteome</keyword>
<evidence type="ECO:0000256" key="2">
    <source>
        <dbReference type="ARBA" id="ARBA00022737"/>
    </source>
</evidence>
<keyword evidence="3 4" id="KW-0129">CBS domain</keyword>
<evidence type="ECO:0000256" key="5">
    <source>
        <dbReference type="SAM" id="MobiDB-lite"/>
    </source>
</evidence>
<protein>
    <submittedName>
        <fullName evidence="7">CBS-domain-containing protein</fullName>
    </submittedName>
</protein>
<dbReference type="InterPro" id="IPR000644">
    <property type="entry name" value="CBS_dom"/>
</dbReference>
<dbReference type="InterPro" id="IPR050511">
    <property type="entry name" value="AMPK_gamma/SDS23_families"/>
</dbReference>
<dbReference type="SMART" id="SM00116">
    <property type="entry name" value="CBS"/>
    <property type="match status" value="4"/>
</dbReference>
<feature type="compositionally biased region" description="Pro residues" evidence="5">
    <location>
        <begin position="25"/>
        <end position="34"/>
    </location>
</feature>
<evidence type="ECO:0000256" key="4">
    <source>
        <dbReference type="PROSITE-ProRule" id="PRU00703"/>
    </source>
</evidence>
<dbReference type="PANTHER" id="PTHR13780:SF35">
    <property type="entry name" value="LD22662P"/>
    <property type="match status" value="1"/>
</dbReference>
<sequence>MSSSGHGSTLPRPPSPVRPLDLLMPQPPRSPSPPLSQVDRDQREGLHAIREFLKLRTSYDVLPVSFRLIVLDTNLLVNRSLNILVQNGVVSAPLWNSKTSSFAGLLTSSDYINVIMYYWKYPQRFAEEIERFRLESLREIEQAIGATPIETVSVHPMVPLYDACRRMLSSRARRIPLIDVDDESNQQMVVSVLTQFRILKFVAFNVTETTKLRKPLRELGIVTEKGVVTAGMETPVIKVIEMLVERDISSVPIVDDKGILLNLYESVDILTLIKGGSYEDLNLTVGAALLKRPDDFAGVHTCSLNDSLDAIFHTIRKSRVHRLMVVGPNGELKGVLTLSDILQYILFSEN</sequence>
<dbReference type="EMBL" id="ML220112">
    <property type="protein sequence ID" value="TGZ85300.1"/>
    <property type="molecule type" value="Genomic_DNA"/>
</dbReference>
<evidence type="ECO:0000256" key="1">
    <source>
        <dbReference type="ARBA" id="ARBA00006750"/>
    </source>
</evidence>
<dbReference type="InParanoid" id="A0A4S2N7K9"/>
<dbReference type="SUPFAM" id="SSF54631">
    <property type="entry name" value="CBS-domain pair"/>
    <property type="match status" value="2"/>
</dbReference>
<feature type="domain" description="CBS" evidence="6">
    <location>
        <begin position="222"/>
        <end position="281"/>
    </location>
</feature>
<gene>
    <name evidence="7" type="ORF">EX30DRAFT_20754</name>
</gene>
<dbReference type="CDD" id="cd04618">
    <property type="entry name" value="CBS_euAMPK_gamma-like_repeat1"/>
    <property type="match status" value="1"/>
</dbReference>
<dbReference type="FunCoup" id="A0A4S2N7K9">
    <property type="interactions" value="437"/>
</dbReference>
<comment type="similarity">
    <text evidence="1">Belongs to the 5'-AMP-activated protein kinase gamma subunit family.</text>
</comment>
<dbReference type="GO" id="GO:0019901">
    <property type="term" value="F:protein kinase binding"/>
    <property type="evidence" value="ECO:0007669"/>
    <property type="project" value="TreeGrafter"/>
</dbReference>
<name>A0A4S2N7K9_9PEZI</name>
<dbReference type="STRING" id="341454.A0A4S2N7K9"/>
<dbReference type="GO" id="GO:0031588">
    <property type="term" value="C:nucleotide-activated protein kinase complex"/>
    <property type="evidence" value="ECO:0007669"/>
    <property type="project" value="TreeGrafter"/>
</dbReference>
<dbReference type="GO" id="GO:0019887">
    <property type="term" value="F:protein kinase regulator activity"/>
    <property type="evidence" value="ECO:0007669"/>
    <property type="project" value="TreeGrafter"/>
</dbReference>
<dbReference type="GO" id="GO:0005737">
    <property type="term" value="C:cytoplasm"/>
    <property type="evidence" value="ECO:0007669"/>
    <property type="project" value="TreeGrafter"/>
</dbReference>
<keyword evidence="2" id="KW-0677">Repeat</keyword>
<dbReference type="Proteomes" id="UP000298138">
    <property type="component" value="Unassembled WGS sequence"/>
</dbReference>
<evidence type="ECO:0000259" key="6">
    <source>
        <dbReference type="PROSITE" id="PS51371"/>
    </source>
</evidence>